<dbReference type="Pfam" id="PF01261">
    <property type="entry name" value="AP_endonuc_2"/>
    <property type="match status" value="1"/>
</dbReference>
<evidence type="ECO:0000313" key="3">
    <source>
        <dbReference type="Proteomes" id="UP000727490"/>
    </source>
</evidence>
<dbReference type="AlphaFoldDB" id="A0A951J297"/>
<protein>
    <submittedName>
        <fullName evidence="2">Sugar phosphate isomerase/epimerase</fullName>
    </submittedName>
</protein>
<dbReference type="PANTHER" id="PTHR12110:SF41">
    <property type="entry name" value="INOSOSE DEHYDRATASE"/>
    <property type="match status" value="1"/>
</dbReference>
<gene>
    <name evidence="2" type="ORF">EGN73_16265</name>
</gene>
<evidence type="ECO:0000313" key="2">
    <source>
        <dbReference type="EMBL" id="MBW3469353.1"/>
    </source>
</evidence>
<dbReference type="Proteomes" id="UP000727490">
    <property type="component" value="Unassembled WGS sequence"/>
</dbReference>
<dbReference type="PANTHER" id="PTHR12110">
    <property type="entry name" value="HYDROXYPYRUVATE ISOMERASE"/>
    <property type="match status" value="1"/>
</dbReference>
<dbReference type="InterPro" id="IPR013022">
    <property type="entry name" value="Xyl_isomerase-like_TIM-brl"/>
</dbReference>
<sequence>MNRRKFIQSSALIAAGTGLVPFWAESKQLFKDEIPYGVALFTLPKSLSEDFEGTIKMIAEIGYKELEFFGPYSYSTQQAKDDWARTAGMLGFSGSGYFSKSPKELKSLLDEHGLSAPSIHVELPTLQENMGALAEAAHVIGHKYVGIAMIPENMRQSMDDYKKTADLFNKIGQEAKSNGLTFFYHNHGYGHSPKEGVVPFQYILESTDPELVKMQLDVFWFTAAGVDPKEMLEKNPGRFPLLHLKDMREKKTFAGSGESMQDWMGLFPYLADAGAGVLPLEEIIKSAKKSGAKHFFLEKDLTPDPQSALSNSFKFLSKIG</sequence>
<proteinExistence type="predicted"/>
<dbReference type="RefSeq" id="WP_219292250.1">
    <property type="nucleotide sequence ID" value="NZ_RPHB01000007.1"/>
</dbReference>
<keyword evidence="2" id="KW-0413">Isomerase</keyword>
<keyword evidence="3" id="KW-1185">Reference proteome</keyword>
<organism evidence="2 3">
    <name type="scientific">Arthrospiribacter ruber</name>
    <dbReference type="NCBI Taxonomy" id="2487934"/>
    <lineage>
        <taxon>Bacteria</taxon>
        <taxon>Pseudomonadati</taxon>
        <taxon>Bacteroidota</taxon>
        <taxon>Cytophagia</taxon>
        <taxon>Cytophagales</taxon>
        <taxon>Cyclobacteriaceae</taxon>
        <taxon>Arthrospiribacter</taxon>
    </lineage>
</organism>
<evidence type="ECO:0000259" key="1">
    <source>
        <dbReference type="Pfam" id="PF01261"/>
    </source>
</evidence>
<comment type="caution">
    <text evidence="2">The sequence shown here is derived from an EMBL/GenBank/DDBJ whole genome shotgun (WGS) entry which is preliminary data.</text>
</comment>
<name>A0A951J297_9BACT</name>
<dbReference type="EMBL" id="RPHB01000007">
    <property type="protein sequence ID" value="MBW3469353.1"/>
    <property type="molecule type" value="Genomic_DNA"/>
</dbReference>
<accession>A0A951J297</accession>
<dbReference type="InterPro" id="IPR050312">
    <property type="entry name" value="IolE/XylAMocC-like"/>
</dbReference>
<feature type="domain" description="Xylose isomerase-like TIM barrel" evidence="1">
    <location>
        <begin position="83"/>
        <end position="283"/>
    </location>
</feature>
<reference evidence="2 3" key="1">
    <citation type="journal article" date="2020" name="Syst. Appl. Microbiol.">
        <title>Arthrospiribacter ruber gen. nov., sp. nov., a novel bacterium isolated from Arthrospira cultures.</title>
        <authorList>
            <person name="Waleron M."/>
            <person name="Misztak A."/>
            <person name="Waleron M.M."/>
            <person name="Furmaniak M."/>
            <person name="Mrozik A."/>
            <person name="Waleron K."/>
        </authorList>
    </citation>
    <scope>NUCLEOTIDE SEQUENCE [LARGE SCALE GENOMIC DNA]</scope>
    <source>
        <strain evidence="2 3">DPMB0001</strain>
    </source>
</reference>
<dbReference type="GO" id="GO:0016853">
    <property type="term" value="F:isomerase activity"/>
    <property type="evidence" value="ECO:0007669"/>
    <property type="project" value="UniProtKB-KW"/>
</dbReference>